<evidence type="ECO:0000256" key="1">
    <source>
        <dbReference type="ARBA" id="ARBA00004141"/>
    </source>
</evidence>
<dbReference type="InterPro" id="IPR002818">
    <property type="entry name" value="DJ-1/PfpI"/>
</dbReference>
<keyword evidence="11" id="KW-0445">Lipid transport</keyword>
<comment type="catalytic activity">
    <reaction evidence="19">
        <text>succinate(in) + 2-oxoglutarate(out) = succinate(out) + 2-oxoglutarate(in)</text>
        <dbReference type="Rhea" id="RHEA:71595"/>
        <dbReference type="ChEBI" id="CHEBI:16810"/>
        <dbReference type="ChEBI" id="CHEBI:30031"/>
    </reaction>
</comment>
<dbReference type="InterPro" id="IPR019189">
    <property type="entry name" value="Ribosomal_mL41"/>
</dbReference>
<dbReference type="InterPro" id="IPR023395">
    <property type="entry name" value="MCP_dom_sf"/>
</dbReference>
<evidence type="ECO:0000256" key="16">
    <source>
        <dbReference type="ARBA" id="ARBA00050120"/>
    </source>
</evidence>
<evidence type="ECO:0000256" key="13">
    <source>
        <dbReference type="ARBA" id="ARBA00036491"/>
    </source>
</evidence>
<dbReference type="GO" id="GO:0003735">
    <property type="term" value="F:structural constituent of ribosome"/>
    <property type="evidence" value="ECO:0007669"/>
    <property type="project" value="InterPro"/>
</dbReference>
<feature type="repeat" description="Solcar" evidence="20">
    <location>
        <begin position="117"/>
        <end position="208"/>
    </location>
</feature>
<dbReference type="SUPFAM" id="SSF52317">
    <property type="entry name" value="Class I glutamine amidotransferase-like"/>
    <property type="match status" value="1"/>
</dbReference>
<evidence type="ECO:0000313" key="23">
    <source>
        <dbReference type="Proteomes" id="UP000053676"/>
    </source>
</evidence>
<gene>
    <name evidence="22" type="ORF">NECAME_01317</name>
</gene>
<organism evidence="22 23">
    <name type="scientific">Necator americanus</name>
    <name type="common">Human hookworm</name>
    <dbReference type="NCBI Taxonomy" id="51031"/>
    <lineage>
        <taxon>Eukaryota</taxon>
        <taxon>Metazoa</taxon>
        <taxon>Ecdysozoa</taxon>
        <taxon>Nematoda</taxon>
        <taxon>Chromadorea</taxon>
        <taxon>Rhabditida</taxon>
        <taxon>Rhabditina</taxon>
        <taxon>Rhabditomorpha</taxon>
        <taxon>Strongyloidea</taxon>
        <taxon>Ancylostomatidae</taxon>
        <taxon>Bunostominae</taxon>
        <taxon>Necator</taxon>
    </lineage>
</organism>
<evidence type="ECO:0000256" key="17">
    <source>
        <dbReference type="ARBA" id="ARBA00050291"/>
    </source>
</evidence>
<comment type="similarity">
    <text evidence="3">Belongs to the mitochondrial carrier (TC 2.A.29) family.</text>
</comment>
<keyword evidence="7" id="KW-0963">Cytoplasm</keyword>
<dbReference type="PANTHER" id="PTHR45618">
    <property type="entry name" value="MITOCHONDRIAL DICARBOXYLATE CARRIER-RELATED"/>
    <property type="match status" value="1"/>
</dbReference>
<keyword evidence="5" id="KW-0813">Transport</keyword>
<protein>
    <recommendedName>
        <fullName evidence="14">Mitochondrial 2-oxoglutarate/malate carrier protein</fullName>
        <ecNumber evidence="4">4.2.1.130</ecNumber>
    </recommendedName>
</protein>
<dbReference type="GO" id="GO:0005762">
    <property type="term" value="C:mitochondrial large ribosomal subunit"/>
    <property type="evidence" value="ECO:0007669"/>
    <property type="project" value="InterPro"/>
</dbReference>
<name>W2TYQ4_NECAM</name>
<evidence type="ECO:0000256" key="7">
    <source>
        <dbReference type="ARBA" id="ARBA00022490"/>
    </source>
</evidence>
<dbReference type="GO" id="GO:1903189">
    <property type="term" value="P:glyoxal metabolic process"/>
    <property type="evidence" value="ECO:0007669"/>
    <property type="project" value="UniProtKB-ARBA"/>
</dbReference>
<evidence type="ECO:0000256" key="4">
    <source>
        <dbReference type="ARBA" id="ARBA00013134"/>
    </source>
</evidence>
<dbReference type="Proteomes" id="UP000053676">
    <property type="component" value="Unassembled WGS sequence"/>
</dbReference>
<dbReference type="GO" id="GO:0036471">
    <property type="term" value="P:cellular response to glyoxal"/>
    <property type="evidence" value="ECO:0007669"/>
    <property type="project" value="UniProtKB-ARBA"/>
</dbReference>
<evidence type="ECO:0000313" key="22">
    <source>
        <dbReference type="EMBL" id="ETN86191.1"/>
    </source>
</evidence>
<dbReference type="GO" id="GO:0046295">
    <property type="term" value="P:glycolate biosynthetic process"/>
    <property type="evidence" value="ECO:0007669"/>
    <property type="project" value="UniProtKB-ARBA"/>
</dbReference>
<dbReference type="InterPro" id="IPR050391">
    <property type="entry name" value="Mito_Metabolite_Transporter"/>
</dbReference>
<dbReference type="Gene3D" id="3.40.50.880">
    <property type="match status" value="1"/>
</dbReference>
<comment type="catalytic activity">
    <reaction evidence="13">
        <text>(S)-malate(in) + 2-oxoglutarate(out) = (S)-malate(out) + 2-oxoglutarate(in)</text>
        <dbReference type="Rhea" id="RHEA:71587"/>
        <dbReference type="ChEBI" id="CHEBI:15589"/>
        <dbReference type="ChEBI" id="CHEBI:16810"/>
    </reaction>
</comment>
<evidence type="ECO:0000256" key="14">
    <source>
        <dbReference type="ARBA" id="ARBA00040264"/>
    </source>
</evidence>
<dbReference type="SUPFAM" id="SSF103506">
    <property type="entry name" value="Mitochondrial carrier"/>
    <property type="match status" value="1"/>
</dbReference>
<evidence type="ECO:0000256" key="19">
    <source>
        <dbReference type="ARBA" id="ARBA00052710"/>
    </source>
</evidence>
<dbReference type="KEGG" id="nai:NECAME_01317"/>
<dbReference type="Gene3D" id="1.50.40.10">
    <property type="entry name" value="Mitochondrial carrier domain"/>
    <property type="match status" value="1"/>
</dbReference>
<accession>W2TYQ4</accession>
<dbReference type="Pfam" id="PF00153">
    <property type="entry name" value="Mito_carr"/>
    <property type="match status" value="3"/>
</dbReference>
<dbReference type="GO" id="GO:0015297">
    <property type="term" value="F:antiporter activity"/>
    <property type="evidence" value="ECO:0007669"/>
    <property type="project" value="UniProtKB-KW"/>
</dbReference>
<dbReference type="GO" id="GO:0019172">
    <property type="term" value="F:glyoxalase III activity"/>
    <property type="evidence" value="ECO:0007669"/>
    <property type="project" value="UniProtKB-EC"/>
</dbReference>
<evidence type="ECO:0000256" key="9">
    <source>
        <dbReference type="ARBA" id="ARBA00022737"/>
    </source>
</evidence>
<evidence type="ECO:0000256" key="8">
    <source>
        <dbReference type="ARBA" id="ARBA00022692"/>
    </source>
</evidence>
<reference evidence="23" key="1">
    <citation type="journal article" date="2014" name="Nat. Genet.">
        <title>Genome of the human hookworm Necator americanus.</title>
        <authorList>
            <person name="Tang Y.T."/>
            <person name="Gao X."/>
            <person name="Rosa B.A."/>
            <person name="Abubucker S."/>
            <person name="Hallsworth-Pepin K."/>
            <person name="Martin J."/>
            <person name="Tyagi R."/>
            <person name="Heizer E."/>
            <person name="Zhang X."/>
            <person name="Bhonagiri-Palsikar V."/>
            <person name="Minx P."/>
            <person name="Warren W.C."/>
            <person name="Wang Q."/>
            <person name="Zhan B."/>
            <person name="Hotez P.J."/>
            <person name="Sternberg P.W."/>
            <person name="Dougall A."/>
            <person name="Gaze S.T."/>
            <person name="Mulvenna J."/>
            <person name="Sotillo J."/>
            <person name="Ranganathan S."/>
            <person name="Rabelo E.M."/>
            <person name="Wilson R.K."/>
            <person name="Felgner P.L."/>
            <person name="Bethony J."/>
            <person name="Hawdon J.M."/>
            <person name="Gasser R.B."/>
            <person name="Loukas A."/>
            <person name="Mitreva M."/>
        </authorList>
    </citation>
    <scope>NUCLEOTIDE SEQUENCE [LARGE SCALE GENOMIC DNA]</scope>
</reference>
<keyword evidence="6" id="KW-0050">Antiport</keyword>
<dbReference type="OrthoDB" id="543156at2759"/>
<evidence type="ECO:0000256" key="2">
    <source>
        <dbReference type="ARBA" id="ARBA00004496"/>
    </source>
</evidence>
<sequence>MGATLFVQPLDLVKNRMQLSGLSELTTSYFQPFRFQTGYDFPGKKEYRSSIHCLSTIIRNEGVLAVYNGLSAGLLRQATYTTTRLGTYTYLFETFRKQVVYFSVYCFFFCTRGDAAPSFAMKASLGMTAGAIGSVVGTPAELALIRMTGDGRLPPEQRRNYKNVFDALIRVVKEEGVLTLWRGCAPTVVRAMVVNAAQLATYSQSKQALLETGYVHDGIFCHFLASMVSGLATTIASMPVDIAKTRIQSMKVIDGKPEYKNALDVWMKVIKNEGVFALWKGFTPYYMRLGPHTVLTFIILEQMNAAYFRMLISEPHGRLLRKVLQNVNAVIILGLELLSYISVSRAGARGQRKIGPFNYEKFKWPGQNREFPELSPKWHKENPKELHRYTGVQEDGYIDPVTGKYVYVPEMDHELVVPNLEGFKLKPYVSFRTDVEIEKRRKIYEAKVKEKGSKALADLYTLEDERWPPPKMDAETLFELSYGEQIRQAFKEGKYGAVEKKKIEEVLFSMSPKTALLILADGAEEMEAVITADILRRGGVEVTYAGLNGPNPVKCSRKTVITPDSALKDVMSKTFDVVILPGGQPGSNTLAGSDVVSQVLKAHHTAGKYVAAICAAPIALKSHSIPAALVTSHPCVRKQLEDGGYKYSEERVVVADRVVTSRGPGTAFEFGLKLVELLVGHEKSKELVEPMLVKL</sequence>
<keyword evidence="10" id="KW-1133">Transmembrane helix</keyword>
<keyword evidence="9" id="KW-0677">Repeat</keyword>
<dbReference type="PROSITE" id="PS50920">
    <property type="entry name" value="SOLCAR"/>
    <property type="match status" value="3"/>
</dbReference>
<evidence type="ECO:0000256" key="6">
    <source>
        <dbReference type="ARBA" id="ARBA00022449"/>
    </source>
</evidence>
<dbReference type="EC" id="4.2.1.130" evidence="4"/>
<dbReference type="Pfam" id="PF01965">
    <property type="entry name" value="DJ-1_PfpI"/>
    <property type="match status" value="1"/>
</dbReference>
<dbReference type="FunFam" id="3.40.50.880:FF:000022">
    <property type="entry name" value="protein deglycase DJ-1"/>
    <property type="match status" value="1"/>
</dbReference>
<dbReference type="EMBL" id="KI657591">
    <property type="protein sequence ID" value="ETN86191.1"/>
    <property type="molecule type" value="Genomic_DNA"/>
</dbReference>
<dbReference type="GO" id="GO:0016020">
    <property type="term" value="C:membrane"/>
    <property type="evidence" value="ECO:0007669"/>
    <property type="project" value="UniProtKB-SubCell"/>
</dbReference>
<feature type="repeat" description="Solcar" evidence="20">
    <location>
        <begin position="1"/>
        <end position="94"/>
    </location>
</feature>
<dbReference type="Pfam" id="PF09809">
    <property type="entry name" value="MRP-L27"/>
    <property type="match status" value="1"/>
</dbReference>
<comment type="catalytic activity">
    <reaction evidence="16">
        <text>oxaloacetate(in) + 2-oxoglutarate(out) = oxaloacetate(out) + 2-oxoglutarate(in)</text>
        <dbReference type="Rhea" id="RHEA:71603"/>
        <dbReference type="ChEBI" id="CHEBI:16452"/>
        <dbReference type="ChEBI" id="CHEBI:16810"/>
    </reaction>
</comment>
<keyword evidence="12 20" id="KW-0472">Membrane</keyword>
<dbReference type="InterPro" id="IPR006287">
    <property type="entry name" value="DJ-1"/>
</dbReference>
<comment type="catalytic activity">
    <reaction evidence="18">
        <text>malonate(in) + 2-oxoglutarate(out) = malonate(out) + 2-oxoglutarate(in)</text>
        <dbReference type="Rhea" id="RHEA:71591"/>
        <dbReference type="ChEBI" id="CHEBI:15792"/>
        <dbReference type="ChEBI" id="CHEBI:16810"/>
    </reaction>
</comment>
<dbReference type="NCBIfam" id="TIGR01383">
    <property type="entry name" value="not_thiJ"/>
    <property type="match status" value="1"/>
</dbReference>
<evidence type="ECO:0000256" key="10">
    <source>
        <dbReference type="ARBA" id="ARBA00022989"/>
    </source>
</evidence>
<evidence type="ECO:0000256" key="20">
    <source>
        <dbReference type="PROSITE-ProRule" id="PRU00282"/>
    </source>
</evidence>
<comment type="subcellular location">
    <subcellularLocation>
        <location evidence="2">Cytoplasm</location>
    </subcellularLocation>
    <subcellularLocation>
        <location evidence="1">Membrane</location>
        <topology evidence="1">Multi-pass membrane protein</topology>
    </subcellularLocation>
</comment>
<comment type="catalytic activity">
    <reaction evidence="17">
        <text>maleate(in) + 2-oxoglutarate(out) = maleate(out) + 2-oxoglutarate(in)</text>
        <dbReference type="Rhea" id="RHEA:71599"/>
        <dbReference type="ChEBI" id="CHEBI:16810"/>
        <dbReference type="ChEBI" id="CHEBI:30780"/>
    </reaction>
</comment>
<feature type="repeat" description="Solcar" evidence="20">
    <location>
        <begin position="217"/>
        <end position="306"/>
    </location>
</feature>
<dbReference type="FunFam" id="1.50.40.10:FF:000013">
    <property type="entry name" value="Mitochondrial 2-oxoglutarate/malate carrier protein-like protein"/>
    <property type="match status" value="1"/>
</dbReference>
<evidence type="ECO:0000256" key="12">
    <source>
        <dbReference type="ARBA" id="ARBA00023136"/>
    </source>
</evidence>
<dbReference type="AlphaFoldDB" id="W2TYQ4"/>
<evidence type="ECO:0000256" key="3">
    <source>
        <dbReference type="ARBA" id="ARBA00006375"/>
    </source>
</evidence>
<proteinExistence type="inferred from homology"/>
<comment type="catalytic activity">
    <reaction evidence="15">
        <text>methylglyoxal + H2O = (R)-lactate + H(+)</text>
        <dbReference type="Rhea" id="RHEA:27754"/>
        <dbReference type="ChEBI" id="CHEBI:15377"/>
        <dbReference type="ChEBI" id="CHEBI:15378"/>
        <dbReference type="ChEBI" id="CHEBI:16004"/>
        <dbReference type="ChEBI" id="CHEBI:17158"/>
        <dbReference type="EC" id="4.2.1.130"/>
    </reaction>
</comment>
<evidence type="ECO:0000256" key="5">
    <source>
        <dbReference type="ARBA" id="ARBA00022448"/>
    </source>
</evidence>
<evidence type="ECO:0000256" key="11">
    <source>
        <dbReference type="ARBA" id="ARBA00023055"/>
    </source>
</evidence>
<dbReference type="GO" id="GO:1902176">
    <property type="term" value="P:negative regulation of oxidative stress-induced intrinsic apoptotic signaling pathway"/>
    <property type="evidence" value="ECO:0007669"/>
    <property type="project" value="UniProtKB-ARBA"/>
</dbReference>
<keyword evidence="8 20" id="KW-0812">Transmembrane</keyword>
<dbReference type="InterPro" id="IPR029062">
    <property type="entry name" value="Class_I_gatase-like"/>
</dbReference>
<feature type="domain" description="DJ-1/PfpI" evidence="21">
    <location>
        <begin position="513"/>
        <end position="676"/>
    </location>
</feature>
<evidence type="ECO:0000259" key="21">
    <source>
        <dbReference type="Pfam" id="PF01965"/>
    </source>
</evidence>
<evidence type="ECO:0000256" key="18">
    <source>
        <dbReference type="ARBA" id="ARBA00052538"/>
    </source>
</evidence>
<keyword evidence="23" id="KW-1185">Reference proteome</keyword>
<dbReference type="CDD" id="cd03135">
    <property type="entry name" value="GATase1_DJ-1"/>
    <property type="match status" value="1"/>
</dbReference>
<evidence type="ECO:0000256" key="15">
    <source>
        <dbReference type="ARBA" id="ARBA00048082"/>
    </source>
</evidence>
<dbReference type="GO" id="GO:0006869">
    <property type="term" value="P:lipid transport"/>
    <property type="evidence" value="ECO:0007669"/>
    <property type="project" value="UniProtKB-KW"/>
</dbReference>
<dbReference type="InterPro" id="IPR018108">
    <property type="entry name" value="MCP_transmembrane"/>
</dbReference>